<evidence type="ECO:0000313" key="7">
    <source>
        <dbReference type="Proteomes" id="UP000642094"/>
    </source>
</evidence>
<dbReference type="EMBL" id="JACJQB010000015">
    <property type="protein sequence ID" value="MBD2188380.1"/>
    <property type="molecule type" value="Genomic_DNA"/>
</dbReference>
<dbReference type="RefSeq" id="WP_190403234.1">
    <property type="nucleotide sequence ID" value="NZ_JACJQB010000015.1"/>
</dbReference>
<evidence type="ECO:0000256" key="1">
    <source>
        <dbReference type="ARBA" id="ARBA00022676"/>
    </source>
</evidence>
<feature type="domain" description="Glycosyl transferase family 3" evidence="4">
    <location>
        <begin position="95"/>
        <end position="333"/>
    </location>
</feature>
<keyword evidence="1 6" id="KW-0328">Glycosyltransferase</keyword>
<reference evidence="6 7" key="1">
    <citation type="journal article" date="2020" name="ISME J.">
        <title>Comparative genomics reveals insights into cyanobacterial evolution and habitat adaptation.</title>
        <authorList>
            <person name="Chen M.Y."/>
            <person name="Teng W.K."/>
            <person name="Zhao L."/>
            <person name="Hu C.X."/>
            <person name="Zhou Y.K."/>
            <person name="Han B.P."/>
            <person name="Song L.R."/>
            <person name="Shu W.S."/>
        </authorList>
    </citation>
    <scope>NUCLEOTIDE SEQUENCE [LARGE SCALE GENOMIC DNA]</scope>
    <source>
        <strain evidence="6 7">FACHB-723</strain>
    </source>
</reference>
<sequence>MSNEFREFLRKVGSGTHTSKSLTRQEAETATKMMLQGIATPAQIGAFMIAHRIKRPTSEELAGMLDAYQKLGAKVDAIANDLQVLVLGSPYDGRSKTAPVSPVTAMVLAAADIPVLMHGGDRMPTKEGLPFIEIWQALGLNFANLTIAQVKESLEQHNFGFVYLPQHFPLAQSIVPYRDQIGKRPPFATLELMWSPYQGKQLIVSGFVHPPTETNIREAFKQHGIKEFVTVKGWEGSVDLPRSRTAIIGINHGEHFERLILNARDYGFSPEDPVIANATDVATKIISALNNEPSEYLNSVLWNCGFYLWIYGVHREIAPAIAHAQDLLASGAAMKQFAALRQQYS</sequence>
<comment type="caution">
    <text evidence="6">The sequence shown here is derived from an EMBL/GenBank/DDBJ whole genome shotgun (WGS) entry which is preliminary data.</text>
</comment>
<dbReference type="Pfam" id="PF00591">
    <property type="entry name" value="Glycos_transf_3"/>
    <property type="match status" value="1"/>
</dbReference>
<dbReference type="InterPro" id="IPR035902">
    <property type="entry name" value="Nuc_phospho_transferase"/>
</dbReference>
<proteinExistence type="predicted"/>
<dbReference type="PANTHER" id="PTHR43285">
    <property type="entry name" value="ANTHRANILATE PHOSPHORIBOSYLTRANSFERASE"/>
    <property type="match status" value="1"/>
</dbReference>
<evidence type="ECO:0000256" key="3">
    <source>
        <dbReference type="ARBA" id="ARBA00023141"/>
    </source>
</evidence>
<gene>
    <name evidence="6" type="ORF">H6F41_09505</name>
</gene>
<evidence type="ECO:0000256" key="2">
    <source>
        <dbReference type="ARBA" id="ARBA00022679"/>
    </source>
</evidence>
<dbReference type="InterPro" id="IPR017459">
    <property type="entry name" value="Glycosyl_Trfase_fam3_N_dom"/>
</dbReference>
<keyword evidence="3" id="KW-0057">Aromatic amino acid biosynthesis</keyword>
<dbReference type="Proteomes" id="UP000642094">
    <property type="component" value="Unassembled WGS sequence"/>
</dbReference>
<keyword evidence="2" id="KW-0808">Transferase</keyword>
<accession>A0ABR7ZX78</accession>
<evidence type="ECO:0000259" key="4">
    <source>
        <dbReference type="Pfam" id="PF00591"/>
    </source>
</evidence>
<feature type="domain" description="Glycosyl transferase family 3 N-terminal" evidence="5">
    <location>
        <begin position="7"/>
        <end position="70"/>
    </location>
</feature>
<dbReference type="Pfam" id="PF02885">
    <property type="entry name" value="Glycos_trans_3N"/>
    <property type="match status" value="1"/>
</dbReference>
<dbReference type="SUPFAM" id="SSF52418">
    <property type="entry name" value="Nucleoside phosphorylase/phosphoribosyltransferase catalytic domain"/>
    <property type="match status" value="1"/>
</dbReference>
<dbReference type="InterPro" id="IPR036320">
    <property type="entry name" value="Glycosyl_Trfase_fam3_N_dom_sf"/>
</dbReference>
<evidence type="ECO:0000313" key="6">
    <source>
        <dbReference type="EMBL" id="MBD2188380.1"/>
    </source>
</evidence>
<dbReference type="InterPro" id="IPR000312">
    <property type="entry name" value="Glycosyl_Trfase_fam3"/>
</dbReference>
<protein>
    <submittedName>
        <fullName evidence="6">Anthranilate phosphoribosyltransferase family protein</fullName>
    </submittedName>
</protein>
<dbReference type="NCBIfam" id="NF005635">
    <property type="entry name" value="PRK07394.1"/>
    <property type="match status" value="1"/>
</dbReference>
<dbReference type="Gene3D" id="1.20.970.10">
    <property type="entry name" value="Transferase, Pyrimidine Nucleoside Phosphorylase, Chain C"/>
    <property type="match status" value="1"/>
</dbReference>
<organism evidence="6 7">
    <name type="scientific">Pseudanabaena mucicola FACHB-723</name>
    <dbReference type="NCBI Taxonomy" id="2692860"/>
    <lineage>
        <taxon>Bacteria</taxon>
        <taxon>Bacillati</taxon>
        <taxon>Cyanobacteriota</taxon>
        <taxon>Cyanophyceae</taxon>
        <taxon>Pseudanabaenales</taxon>
        <taxon>Pseudanabaenaceae</taxon>
        <taxon>Pseudanabaena</taxon>
    </lineage>
</organism>
<dbReference type="GO" id="GO:0016757">
    <property type="term" value="F:glycosyltransferase activity"/>
    <property type="evidence" value="ECO:0007669"/>
    <property type="project" value="UniProtKB-KW"/>
</dbReference>
<name>A0ABR7ZX78_9CYAN</name>
<dbReference type="SUPFAM" id="SSF47648">
    <property type="entry name" value="Nucleoside phosphorylase/phosphoribosyltransferase N-terminal domain"/>
    <property type="match status" value="1"/>
</dbReference>
<keyword evidence="3" id="KW-0028">Amino-acid biosynthesis</keyword>
<dbReference type="Gene3D" id="3.40.1030.10">
    <property type="entry name" value="Nucleoside phosphorylase/phosphoribosyltransferase catalytic domain"/>
    <property type="match status" value="1"/>
</dbReference>
<dbReference type="InterPro" id="IPR005940">
    <property type="entry name" value="Anthranilate_Pribosyl_Tfrase"/>
</dbReference>
<keyword evidence="7" id="KW-1185">Reference proteome</keyword>
<dbReference type="PANTHER" id="PTHR43285:SF3">
    <property type="entry name" value="SLL1634 PROTEIN"/>
    <property type="match status" value="1"/>
</dbReference>
<evidence type="ECO:0000259" key="5">
    <source>
        <dbReference type="Pfam" id="PF02885"/>
    </source>
</evidence>